<name>A0A915JD64_ROMCU</name>
<reference evidence="2" key="1">
    <citation type="submission" date="2022-11" db="UniProtKB">
        <authorList>
            <consortium name="WormBaseParasite"/>
        </authorList>
    </citation>
    <scope>IDENTIFICATION</scope>
</reference>
<dbReference type="AlphaFoldDB" id="A0A915JD64"/>
<dbReference type="Proteomes" id="UP000887565">
    <property type="component" value="Unplaced"/>
</dbReference>
<evidence type="ECO:0000313" key="2">
    <source>
        <dbReference type="WBParaSite" id="nRc.2.0.1.t24107-RA"/>
    </source>
</evidence>
<dbReference type="WBParaSite" id="nRc.2.0.1.t24107-RA">
    <property type="protein sequence ID" value="nRc.2.0.1.t24107-RA"/>
    <property type="gene ID" value="nRc.2.0.1.g24107"/>
</dbReference>
<accession>A0A915JD64</accession>
<protein>
    <submittedName>
        <fullName evidence="2">Uncharacterized protein</fullName>
    </submittedName>
</protein>
<evidence type="ECO:0000313" key="1">
    <source>
        <dbReference type="Proteomes" id="UP000887565"/>
    </source>
</evidence>
<keyword evidence="1" id="KW-1185">Reference proteome</keyword>
<organism evidence="1 2">
    <name type="scientific">Romanomermis culicivorax</name>
    <name type="common">Nematode worm</name>
    <dbReference type="NCBI Taxonomy" id="13658"/>
    <lineage>
        <taxon>Eukaryota</taxon>
        <taxon>Metazoa</taxon>
        <taxon>Ecdysozoa</taxon>
        <taxon>Nematoda</taxon>
        <taxon>Enoplea</taxon>
        <taxon>Dorylaimia</taxon>
        <taxon>Mermithida</taxon>
        <taxon>Mermithoidea</taxon>
        <taxon>Mermithidae</taxon>
        <taxon>Romanomermis</taxon>
    </lineage>
</organism>
<proteinExistence type="predicted"/>
<sequence length="137" mass="15734">MMTTRKRNLSDKSYGAHCGDNSAFWSCPFRSKESCLEGNVLRSSAPRAAGGRWFHFEDRPTAVANFVAVFRGRFASERRRAVAQMARLNLFLWGGCIDHFKIHKYYASYVKQVKCGFLTSKASLGYTHCLRRNRRIN</sequence>